<organism evidence="4 5">
    <name type="scientific">Arctia plantaginis</name>
    <name type="common">Wood tiger moth</name>
    <name type="synonym">Phalaena plantaginis</name>
    <dbReference type="NCBI Taxonomy" id="874455"/>
    <lineage>
        <taxon>Eukaryota</taxon>
        <taxon>Metazoa</taxon>
        <taxon>Ecdysozoa</taxon>
        <taxon>Arthropoda</taxon>
        <taxon>Hexapoda</taxon>
        <taxon>Insecta</taxon>
        <taxon>Pterygota</taxon>
        <taxon>Neoptera</taxon>
        <taxon>Endopterygota</taxon>
        <taxon>Lepidoptera</taxon>
        <taxon>Glossata</taxon>
        <taxon>Ditrysia</taxon>
        <taxon>Noctuoidea</taxon>
        <taxon>Erebidae</taxon>
        <taxon>Arctiinae</taxon>
        <taxon>Arctia</taxon>
    </lineage>
</organism>
<feature type="domain" description="S phase cyclin A-associated protein in the endoplasmic reticulum N-terminal" evidence="3">
    <location>
        <begin position="58"/>
        <end position="148"/>
    </location>
</feature>
<feature type="compositionally biased region" description="Polar residues" evidence="2">
    <location>
        <begin position="402"/>
        <end position="411"/>
    </location>
</feature>
<feature type="compositionally biased region" description="Basic and acidic residues" evidence="2">
    <location>
        <begin position="2086"/>
        <end position="2095"/>
    </location>
</feature>
<feature type="compositionally biased region" description="Low complexity" evidence="2">
    <location>
        <begin position="510"/>
        <end position="521"/>
    </location>
</feature>
<feature type="compositionally biased region" description="Polar residues" evidence="2">
    <location>
        <begin position="557"/>
        <end position="574"/>
    </location>
</feature>
<dbReference type="PANTHER" id="PTHR31434:SF2">
    <property type="entry name" value="S PHASE CYCLIN A-ASSOCIATED PROTEIN IN THE ENDOPLASMIC RETICULUM"/>
    <property type="match status" value="1"/>
</dbReference>
<dbReference type="Pfam" id="PF16501">
    <property type="entry name" value="SCAPER_N"/>
    <property type="match status" value="1"/>
</dbReference>
<gene>
    <name evidence="4" type="ORF">APLA_LOCUS2391</name>
</gene>
<feature type="coiled-coil region" evidence="1">
    <location>
        <begin position="1223"/>
        <end position="1257"/>
    </location>
</feature>
<sequence length="2539" mass="287377">MEEVRQLVQEEGREARNLVAFHVAVDTPSRISRKPPRAGPPPRRATPRPATRLRSASAGRDKRSELRARYWALLFGDLQRAIGEIYNTVEAHENLSECQEVILVLENYTRDFKALAEWFRLKWEYDNTPPPQRPQSLAWEIRKTDFVRPDSRRAYSVKSSPSVSGKNSPCLSGHNTPSGKNSPNLTGKASPGSGKISPRITGHSNTNSPKANIEFFSSKIASKITAKPEPKSVLELLRLSDIKEKEGNNIREEVDVSLNNKINHDPVEEKEQPTNDPVVELGKAKEYQNTCPKLVVIKSPKRTVLAKEGTKTSSTSGDDISSQAKATIAKLDAMENEFLAKHLTENFAKNDNQLNLDKENESVLMTASVTNKEANLPEKTSTDDKASTTTESPVKSEDNFADVSNESSCKTPDSDEKLLSQEEKVNEENKIDTEVDSSVLKEINMDQDSKVIESSDEMKVSLNNPSVEIIQDSNDREQIKDNAQTDVKDVKKDAKTVIEKLPTRPAYSQAAAKPKPVTTPKPEAKNQTRLITRSKTVIEIRPSTSQKTLNRNEPRNRNQTNKCSYPFNLTTGRTSLFDAPNKTNLSKRPINRMPQSGSGDNKSALKLETRVRKRPPRPTSLKINEKGDKKENNIALENIKDCDEYGSSETIIPQRDVSRIESSESLKTLVPDDVGNSIEVLNVEKIKSDDDGWLTVKSRRLSRESKKQLKSHWSNRFHQPSATTSLPTLNMIESPKQEAKEIVSSKKFDRAKSEQPENMSPLKQCNLQNKIQTTKEEPKINDAPKPDIVVIKPFDNTQDVPKIKDSFKSDESTKSNEVLKSKDEAKGTKKDLAMIRQKSDVTGLKTRSSRTRALKKDKIKDTPKSNGSELTKNRLHSSLESLTTGLARSQESTREIFDFDKWKAEFKTTFKFLDDDDQMPNHNEILKTADPSEMSEIAEMTSLIEENERKISWALDFQSEVDQQKLCEEEDLLNRQIMELQQVSDIDLDTETDDTETDAEILCEDTSACINQSTENLASLTASLEDQYETALAGMSWAERVDTLGALEALVARDPGRAQQLHAKLSQGIKRRGSLQDALRRLQAKQARAERQRNEYQTERARKIHQLLAKVEEVKVAKNQLIEEKRLRMERRLQKAAENRDQHLKDIVRKAHDEEEKLREIAFIKQLEAENRRHEFLDQCRSHTTRLRLMRRDRLSKLEQKAAREAAVGARRQALEAARKLHVETLLEKRKERDARVEELKELKKQERDDAAREKAEGVKSRLSALAAAAELEAHALRSRIRHKQDASQQRLDKHLQAIREKATGPRQPAAGNYTYTILRSRIRHEQDASQQRLDKHLQAIREKATGPRQPAAGNYTYTILRSRIRHEQDASQQRLDKHLQAIREKATGPRQPAAGNYTYTILRSRIRHKQDASQQRLDKHLQAIREKATGPRQPAAGNYTYTILRSRIRHEQDASQQRLDKHLQAIREKATGPRQPAAGNYTYTILRSRIRHEQDASQQRLDKHLQAIREKATGPRQPAAGNYTYTILRSRIRHKQDASQQRLDKHLQAIREKATGPRQPAAGNYTYTILRSRIRHKQDASQQRLDKHLQAIREKATGPRQPAAGNYTYTILRSRIRHKQDASQQRLDKHLQAIREKATGPRQPAAGNYTYTILRSRIRHKQDASQQRLDKHLQAIREKATGPRQPAAGNYTYTILRSRIRHKQDASQQRLDKHLQAIREKATGPRQPAAGNYTYTILRSRIRHKQDASQQRLDKHLQAIREKATGPRQPAAGNYTYTILRSRIRHKQDASQQRLDKHLQAIREKATGPRQPAAGNYTYTILRSRIRHKQDASQQRLDKHLQAIREKATGPRQPAAGNYTYTILRSRIRHKQDASQQRLDKHLQAIREKATGPRQPAAGNYTYTILRSRIRHKQDASQQRLDKHLQAIREKATGPRQPTTSESQEKELEEEAARLEQERKDREKQKAIKKRARKIKQKLLSTGCEKILLDDSILDLNTPYSSRTIKVINQLKHLITPLLNSTEHESNRNGVEFDEPEKKKNNKKNKKIVNGDVEKKPESNNNNKEVEKNQEEMKSDNKKRKKKNNCNDKGDKPRLSKSGSVCSSLSDMSRGSGKGEKSRTVIDIQYLERQLNELHRIIDKSDKTAIDKSSVQKVHGVKVLGQFIAVAAEREDLASQITVRSVTTSVVIVSRSMATCAMSAAYFLSSNTCVHVVKLLSNQLDKDLQSDPKEMELAKQLGDCLSIALDSVLCSTRLYEESKDVAADEIEVLTTLRARAHTLISYLCLCGCITRAEKAGEARESIQTLVTVCADLCHPCDVDIGSERASATQSLRCALGTGVCGSRAEFCVLFAQGAGLEHSGGFVKAARTTHLLRALAELDHQIVQEAFGEGGWPLEFRAAVARLLSQHAPNDKEAPRSTALRLSNQRLDQTLSETMVLDLIVLVGFVVVNNPQLQETICDGWSVIKTLCTLPANWLVSRVHSHVLLPTLVVLSEHSAAAASIASELSTGMLEEYMKSPEAQKVKLVQVIKQGRTKKGKK</sequence>
<feature type="region of interest" description="Disordered" evidence="2">
    <location>
        <begin position="27"/>
        <end position="61"/>
    </location>
</feature>
<protein>
    <recommendedName>
        <fullName evidence="3">S phase cyclin A-associated protein in the endoplasmic reticulum N-terminal domain-containing protein</fullName>
    </recommendedName>
</protein>
<feature type="compositionally biased region" description="Low complexity" evidence="2">
    <location>
        <begin position="2097"/>
        <end position="2107"/>
    </location>
</feature>
<name>A0A8S0Z126_ARCPL</name>
<dbReference type="InterPro" id="IPR032446">
    <property type="entry name" value="SCAPER_N"/>
</dbReference>
<feature type="compositionally biased region" description="Basic and acidic residues" evidence="2">
    <location>
        <begin position="801"/>
        <end position="839"/>
    </location>
</feature>
<feature type="compositionally biased region" description="Basic and acidic residues" evidence="2">
    <location>
        <begin position="2053"/>
        <end position="2077"/>
    </location>
</feature>
<dbReference type="EMBL" id="CADEBD010000226">
    <property type="protein sequence ID" value="CAB3225722.1"/>
    <property type="molecule type" value="Genomic_DNA"/>
</dbReference>
<evidence type="ECO:0000259" key="3">
    <source>
        <dbReference type="Pfam" id="PF16501"/>
    </source>
</evidence>
<feature type="region of interest" description="Disordered" evidence="2">
    <location>
        <begin position="1929"/>
        <end position="1974"/>
    </location>
</feature>
<feature type="compositionally biased region" description="Polar residues" evidence="2">
    <location>
        <begin position="864"/>
        <end position="874"/>
    </location>
</feature>
<dbReference type="OrthoDB" id="6261922at2759"/>
<dbReference type="PANTHER" id="PTHR31434">
    <property type="entry name" value="S PHASE CYCLIN A-ASSOCIATED PROTEIN IN THE ENDOPLASMIC RETICULUM"/>
    <property type="match status" value="1"/>
</dbReference>
<feature type="coiled-coil region" evidence="1">
    <location>
        <begin position="1072"/>
        <end position="1146"/>
    </location>
</feature>
<feature type="compositionally biased region" description="Basic and acidic residues" evidence="2">
    <location>
        <begin position="854"/>
        <end position="863"/>
    </location>
</feature>
<keyword evidence="1" id="KW-0175">Coiled coil</keyword>
<proteinExistence type="predicted"/>
<feature type="region of interest" description="Disordered" evidence="2">
    <location>
        <begin position="368"/>
        <end position="418"/>
    </location>
</feature>
<feature type="region of interest" description="Disordered" evidence="2">
    <location>
        <begin position="2024"/>
        <end position="2119"/>
    </location>
</feature>
<feature type="region of interest" description="Disordered" evidence="2">
    <location>
        <begin position="799"/>
        <end position="874"/>
    </location>
</feature>
<feature type="region of interest" description="Disordered" evidence="2">
    <location>
        <begin position="540"/>
        <end position="624"/>
    </location>
</feature>
<feature type="region of interest" description="Disordered" evidence="2">
    <location>
        <begin position="150"/>
        <end position="209"/>
    </location>
</feature>
<evidence type="ECO:0000256" key="1">
    <source>
        <dbReference type="SAM" id="Coils"/>
    </source>
</evidence>
<reference evidence="4 5" key="1">
    <citation type="submission" date="2020-04" db="EMBL/GenBank/DDBJ databases">
        <authorList>
            <person name="Wallbank WR R."/>
            <person name="Pardo Diaz C."/>
            <person name="Kozak K."/>
            <person name="Martin S."/>
            <person name="Jiggins C."/>
            <person name="Moest M."/>
            <person name="Warren A I."/>
            <person name="Byers J.R.P. K."/>
            <person name="Montejo-Kovacevich G."/>
            <person name="Yen C E."/>
        </authorList>
    </citation>
    <scope>NUCLEOTIDE SEQUENCE [LARGE SCALE GENOMIC DNA]</scope>
</reference>
<comment type="caution">
    <text evidence="4">The sequence shown here is derived from an EMBL/GenBank/DDBJ whole genome shotgun (WGS) entry which is preliminary data.</text>
</comment>
<feature type="compositionally biased region" description="Basic and acidic residues" evidence="2">
    <location>
        <begin position="1944"/>
        <end position="1967"/>
    </location>
</feature>
<evidence type="ECO:0000313" key="5">
    <source>
        <dbReference type="Proteomes" id="UP000494256"/>
    </source>
</evidence>
<evidence type="ECO:0000313" key="4">
    <source>
        <dbReference type="EMBL" id="CAB3225722.1"/>
    </source>
</evidence>
<dbReference type="Proteomes" id="UP000494256">
    <property type="component" value="Unassembled WGS sequence"/>
</dbReference>
<feature type="compositionally biased region" description="Polar residues" evidence="2">
    <location>
        <begin position="157"/>
        <end position="187"/>
    </location>
</feature>
<accession>A0A8S0Z126</accession>
<evidence type="ECO:0000256" key="2">
    <source>
        <dbReference type="SAM" id="MobiDB-lite"/>
    </source>
</evidence>
<feature type="region of interest" description="Disordered" evidence="2">
    <location>
        <begin position="506"/>
        <end position="526"/>
    </location>
</feature>